<evidence type="ECO:0000259" key="1">
    <source>
        <dbReference type="SMART" id="SM00470"/>
    </source>
</evidence>
<dbReference type="SUPFAM" id="SSF110849">
    <property type="entry name" value="ParB/Sulfiredoxin"/>
    <property type="match status" value="1"/>
</dbReference>
<gene>
    <name evidence="2" type="ORF">UFOVP1389_42</name>
    <name evidence="3" type="ORF">UFOVP1566_24</name>
</gene>
<accession>A0A6J5S700</accession>
<proteinExistence type="predicted"/>
<evidence type="ECO:0000313" key="2">
    <source>
        <dbReference type="EMBL" id="CAB4204277.1"/>
    </source>
</evidence>
<dbReference type="Pfam" id="PF02195">
    <property type="entry name" value="ParB_N"/>
    <property type="match status" value="1"/>
</dbReference>
<organism evidence="2">
    <name type="scientific">uncultured Caudovirales phage</name>
    <dbReference type="NCBI Taxonomy" id="2100421"/>
    <lineage>
        <taxon>Viruses</taxon>
        <taxon>Duplodnaviria</taxon>
        <taxon>Heunggongvirae</taxon>
        <taxon>Uroviricota</taxon>
        <taxon>Caudoviricetes</taxon>
        <taxon>Peduoviridae</taxon>
        <taxon>Maltschvirus</taxon>
        <taxon>Maltschvirus maltsch</taxon>
    </lineage>
</organism>
<dbReference type="EMBL" id="LR797342">
    <property type="protein sequence ID" value="CAB4204277.1"/>
    <property type="molecule type" value="Genomic_DNA"/>
</dbReference>
<reference evidence="2" key="1">
    <citation type="submission" date="2020-05" db="EMBL/GenBank/DDBJ databases">
        <authorList>
            <person name="Chiriac C."/>
            <person name="Salcher M."/>
            <person name="Ghai R."/>
            <person name="Kavagutti S V."/>
        </authorList>
    </citation>
    <scope>NUCLEOTIDE SEQUENCE</scope>
</reference>
<sequence>MKGIRIRDEIAHLATPIDTLTTHPQNVRQGDIGAICQSLETHGQYRPIVVQTSTGRVLAGNHTLQAVRSLGWSEIAVTHVDCDDDTALRILVSDNRASDLATYDDADLADLLTELNSSAAGLAGTLFDGDALDELIARIASPLTLDMGDAIGNLPTGDRADATQMTFTLTLDQAQQVKDALAQSKKRHHFDDTDNSNSNGNGLWAICDEWQRQIT</sequence>
<dbReference type="EMBL" id="LR798417">
    <property type="protein sequence ID" value="CAB5229843.1"/>
    <property type="molecule type" value="Genomic_DNA"/>
</dbReference>
<dbReference type="Gene3D" id="3.90.1530.10">
    <property type="entry name" value="Conserved hypothetical protein from pyrococcus furiosus pfu- 392566-001, ParB domain"/>
    <property type="match status" value="1"/>
</dbReference>
<feature type="domain" description="ParB-like N-terminal" evidence="1">
    <location>
        <begin position="13"/>
        <end position="96"/>
    </location>
</feature>
<dbReference type="InterPro" id="IPR036086">
    <property type="entry name" value="ParB/Sulfiredoxin_sf"/>
</dbReference>
<evidence type="ECO:0000313" key="3">
    <source>
        <dbReference type="EMBL" id="CAB5229843.1"/>
    </source>
</evidence>
<dbReference type="SMART" id="SM00470">
    <property type="entry name" value="ParB"/>
    <property type="match status" value="1"/>
</dbReference>
<name>A0A6J5S700_9CAUD</name>
<protein>
    <submittedName>
        <fullName evidence="2">ParB/Sulfiredoxin</fullName>
    </submittedName>
</protein>
<dbReference type="InterPro" id="IPR003115">
    <property type="entry name" value="ParB_N"/>
</dbReference>